<dbReference type="SUPFAM" id="SSF53756">
    <property type="entry name" value="UDP-Glycosyltransferase/glycogen phosphorylase"/>
    <property type="match status" value="1"/>
</dbReference>
<dbReference type="Proteomes" id="UP000253941">
    <property type="component" value="Unassembled WGS sequence"/>
</dbReference>
<dbReference type="PANTHER" id="PTHR12526:SF510">
    <property type="entry name" value="D-INOSITOL 3-PHOSPHATE GLYCOSYLTRANSFERASE"/>
    <property type="match status" value="1"/>
</dbReference>
<name>A0A369T7S9_9PROT</name>
<dbReference type="InterPro" id="IPR001296">
    <property type="entry name" value="Glyco_trans_1"/>
</dbReference>
<evidence type="ECO:0000259" key="3">
    <source>
        <dbReference type="Pfam" id="PF00534"/>
    </source>
</evidence>
<dbReference type="EMBL" id="QPMH01000012">
    <property type="protein sequence ID" value="RDD61381.1"/>
    <property type="molecule type" value="Genomic_DNA"/>
</dbReference>
<reference evidence="5 6" key="1">
    <citation type="submission" date="2018-07" db="EMBL/GenBank/DDBJ databases">
        <title>Venubactetium sediminum gen. nov., sp. nov., isolated from a marine solar saltern.</title>
        <authorList>
            <person name="Wang S."/>
        </authorList>
    </citation>
    <scope>NUCLEOTIDE SEQUENCE [LARGE SCALE GENOMIC DNA]</scope>
    <source>
        <strain evidence="5 6">WD2A32</strain>
    </source>
</reference>
<dbReference type="Pfam" id="PF00534">
    <property type="entry name" value="Glycos_transf_1"/>
    <property type="match status" value="1"/>
</dbReference>
<evidence type="ECO:0000259" key="4">
    <source>
        <dbReference type="Pfam" id="PF13439"/>
    </source>
</evidence>
<feature type="domain" description="Glycosyltransferase subfamily 4-like N-terminal" evidence="4">
    <location>
        <begin position="92"/>
        <end position="176"/>
    </location>
</feature>
<sequence>MSPGRLTKASCRHGRRKRLADLHFIVPGDPETRTGGFIYDRRMAEALQNQGLEVTVHALPSGWPFPGEEALQAAEALFAGLPSGALVLVDGLAYGVLPELAAGHGDRLRLVALVHHPLAEETGLSVQDREALSESECTALTHARYVVATSGFTANALLDYGVTQDRIGIVPPGVEPASLAAGSGGETPHLLCVATLTPRKGHDVLLNALAGLADRAWALDLAGSEVLNVRHATQMRRLCSGLNLDQRVRFHGELAGEGLEALYRHADIFVLASHYEGYGMVLTEAVAHGLPVVATAGGAVPYTLPEGAGLLAPPGDIAGLRAALARVLDSAELRERMAAGARAARDRLPTWGDSAMKLANALEQVGP</sequence>
<dbReference type="AlphaFoldDB" id="A0A369T7S9"/>
<evidence type="ECO:0000313" key="5">
    <source>
        <dbReference type="EMBL" id="RDD61381.1"/>
    </source>
</evidence>
<dbReference type="Pfam" id="PF13439">
    <property type="entry name" value="Glyco_transf_4"/>
    <property type="match status" value="1"/>
</dbReference>
<dbReference type="Gene3D" id="3.40.50.2000">
    <property type="entry name" value="Glycogen Phosphorylase B"/>
    <property type="match status" value="2"/>
</dbReference>
<dbReference type="CDD" id="cd03801">
    <property type="entry name" value="GT4_PimA-like"/>
    <property type="match status" value="1"/>
</dbReference>
<dbReference type="PANTHER" id="PTHR12526">
    <property type="entry name" value="GLYCOSYLTRANSFERASE"/>
    <property type="match status" value="1"/>
</dbReference>
<comment type="caution">
    <text evidence="5">The sequence shown here is derived from an EMBL/GenBank/DDBJ whole genome shotgun (WGS) entry which is preliminary data.</text>
</comment>
<feature type="domain" description="Glycosyl transferase family 1" evidence="3">
    <location>
        <begin position="185"/>
        <end position="342"/>
    </location>
</feature>
<dbReference type="InterPro" id="IPR028098">
    <property type="entry name" value="Glyco_trans_4-like_N"/>
</dbReference>
<organism evidence="5 6">
    <name type="scientific">Ferruginivarius sediminum</name>
    <dbReference type="NCBI Taxonomy" id="2661937"/>
    <lineage>
        <taxon>Bacteria</taxon>
        <taxon>Pseudomonadati</taxon>
        <taxon>Pseudomonadota</taxon>
        <taxon>Alphaproteobacteria</taxon>
        <taxon>Rhodospirillales</taxon>
        <taxon>Rhodospirillaceae</taxon>
        <taxon>Ferruginivarius</taxon>
    </lineage>
</organism>
<keyword evidence="1" id="KW-0328">Glycosyltransferase</keyword>
<accession>A0A369T7S9</accession>
<evidence type="ECO:0000256" key="2">
    <source>
        <dbReference type="ARBA" id="ARBA00022679"/>
    </source>
</evidence>
<protein>
    <submittedName>
        <fullName evidence="5">Glycosyltransferase family 1 protein</fullName>
    </submittedName>
</protein>
<evidence type="ECO:0000313" key="6">
    <source>
        <dbReference type="Proteomes" id="UP000253941"/>
    </source>
</evidence>
<keyword evidence="2 5" id="KW-0808">Transferase</keyword>
<evidence type="ECO:0000256" key="1">
    <source>
        <dbReference type="ARBA" id="ARBA00022676"/>
    </source>
</evidence>
<keyword evidence="6" id="KW-1185">Reference proteome</keyword>
<gene>
    <name evidence="5" type="ORF">DRB17_12940</name>
</gene>
<dbReference type="GO" id="GO:0016757">
    <property type="term" value="F:glycosyltransferase activity"/>
    <property type="evidence" value="ECO:0007669"/>
    <property type="project" value="UniProtKB-KW"/>
</dbReference>
<proteinExistence type="predicted"/>